<evidence type="ECO:0000256" key="3">
    <source>
        <dbReference type="ARBA" id="ARBA00011396"/>
    </source>
</evidence>
<comment type="subcellular location">
    <subcellularLocation>
        <location evidence="1">Endoplasmic reticulum membrane</location>
        <topology evidence="1">Peripheral membrane protein</topology>
    </subcellularLocation>
</comment>
<organism evidence="9 10">
    <name type="scientific">Hermanssonia centrifuga</name>
    <dbReference type="NCBI Taxonomy" id="98765"/>
    <lineage>
        <taxon>Eukaryota</taxon>
        <taxon>Fungi</taxon>
        <taxon>Dikarya</taxon>
        <taxon>Basidiomycota</taxon>
        <taxon>Agaricomycotina</taxon>
        <taxon>Agaricomycetes</taxon>
        <taxon>Polyporales</taxon>
        <taxon>Meruliaceae</taxon>
        <taxon>Hermanssonia</taxon>
    </lineage>
</organism>
<evidence type="ECO:0000313" key="9">
    <source>
        <dbReference type="EMBL" id="PSR71106.1"/>
    </source>
</evidence>
<dbReference type="PANTHER" id="PTHR13254:SF0">
    <property type="entry name" value="GOLGIN SUBFAMILY A MEMBER 7_ERF4 DOMAIN-CONTAINING PROTEIN"/>
    <property type="match status" value="1"/>
</dbReference>
<dbReference type="Pfam" id="PF10256">
    <property type="entry name" value="Erf4"/>
    <property type="match status" value="1"/>
</dbReference>
<dbReference type="GO" id="GO:0005789">
    <property type="term" value="C:endoplasmic reticulum membrane"/>
    <property type="evidence" value="ECO:0007669"/>
    <property type="project" value="UniProtKB-SubCell"/>
</dbReference>
<dbReference type="STRING" id="98765.A0A2R6NFI3"/>
<comment type="subunit">
    <text evidence="3">Interacts with ERF2.</text>
</comment>
<feature type="region of interest" description="Disordered" evidence="7">
    <location>
        <begin position="1"/>
        <end position="114"/>
    </location>
</feature>
<dbReference type="GO" id="GO:0006612">
    <property type="term" value="P:protein targeting to membrane"/>
    <property type="evidence" value="ECO:0007669"/>
    <property type="project" value="TreeGrafter"/>
</dbReference>
<comment type="similarity">
    <text evidence="2">Belongs to the ERF4 family.</text>
</comment>
<feature type="region of interest" description="Disordered" evidence="7">
    <location>
        <begin position="128"/>
        <end position="170"/>
    </location>
</feature>
<evidence type="ECO:0000256" key="1">
    <source>
        <dbReference type="ARBA" id="ARBA00004406"/>
    </source>
</evidence>
<evidence type="ECO:0000256" key="4">
    <source>
        <dbReference type="ARBA" id="ARBA00018463"/>
    </source>
</evidence>
<evidence type="ECO:0000256" key="5">
    <source>
        <dbReference type="ARBA" id="ARBA00022824"/>
    </source>
</evidence>
<dbReference type="GO" id="GO:0031211">
    <property type="term" value="C:endoplasmic reticulum palmitoyltransferase complex"/>
    <property type="evidence" value="ECO:0007669"/>
    <property type="project" value="TreeGrafter"/>
</dbReference>
<evidence type="ECO:0000256" key="2">
    <source>
        <dbReference type="ARBA" id="ARBA00007732"/>
    </source>
</evidence>
<dbReference type="OrthoDB" id="2190159at2759"/>
<evidence type="ECO:0000313" key="10">
    <source>
        <dbReference type="Proteomes" id="UP000186601"/>
    </source>
</evidence>
<evidence type="ECO:0000259" key="8">
    <source>
        <dbReference type="Pfam" id="PF10256"/>
    </source>
</evidence>
<keyword evidence="10" id="KW-1185">Reference proteome</keyword>
<protein>
    <recommendedName>
        <fullName evidence="4">Ras modification protein ERF4</fullName>
    </recommendedName>
</protein>
<dbReference type="InterPro" id="IPR019383">
    <property type="entry name" value="Golgin_A_7/ERF4"/>
</dbReference>
<accession>A0A2R6NFI3</accession>
<dbReference type="Proteomes" id="UP000186601">
    <property type="component" value="Unassembled WGS sequence"/>
</dbReference>
<dbReference type="AlphaFoldDB" id="A0A2R6NFI3"/>
<evidence type="ECO:0000256" key="6">
    <source>
        <dbReference type="ARBA" id="ARBA00023136"/>
    </source>
</evidence>
<proteinExistence type="inferred from homology"/>
<feature type="compositionally biased region" description="Polar residues" evidence="7">
    <location>
        <begin position="22"/>
        <end position="41"/>
    </location>
</feature>
<keyword evidence="6" id="KW-0472">Membrane</keyword>
<sequence length="486" mass="53620">MTSAPSPALHVLPPTPTDIKLSDNNSSSYFIPQTPKSTTESRGGLPEVIEDTYSSEDQPPPVSMTKDSLPTHITAPNMPNQSAERENASNPGDYGRDLEVGDIAAEEEGEGSQLQRLGLKCMPPAVLPPSPPLTVVDSRDEPEGSANSKASGSALPTELRATSPPMGEKDIADWRVSMGGDEQDERDHQDQAEDEYDPYDLGYSTGVTPVTPVGPSAHRLRHSTEDGTIEEMSEDMPSMQSARNQEAHDHPLRLDVHPPSPLPWEVINPPDINAGTRADGMDGTLYPLDTRSGFPQPLSSRPLIPRSAYYFGPPPIDAAYGSNPVGHIGVHHPREIIRIERDYSGGELVQFAPTYPLELEGRISPTQFLETINAINEHLIDAHSLRYSLIDNALSFLTLQLSRLVLTPHYEKVTYSPIPSATYLSDTDRSQKEMRRLHDTINQLNTSVYHPVGLNILWPRKVAFMFVRRVFGVFASIIHSQFFHFV</sequence>
<dbReference type="EMBL" id="MLYV02001294">
    <property type="protein sequence ID" value="PSR71106.1"/>
    <property type="molecule type" value="Genomic_DNA"/>
</dbReference>
<reference evidence="9 10" key="1">
    <citation type="submission" date="2018-02" db="EMBL/GenBank/DDBJ databases">
        <title>Genome sequence of the basidiomycete white-rot fungus Phlebia centrifuga.</title>
        <authorList>
            <person name="Granchi Z."/>
            <person name="Peng M."/>
            <person name="de Vries R.P."/>
            <person name="Hilden K."/>
            <person name="Makela M.R."/>
            <person name="Grigoriev I."/>
            <person name="Riley R."/>
        </authorList>
    </citation>
    <scope>NUCLEOTIDE SEQUENCE [LARGE SCALE GENOMIC DNA]</scope>
    <source>
        <strain evidence="9 10">FBCC195</strain>
    </source>
</reference>
<comment type="caution">
    <text evidence="9">The sequence shown here is derived from an EMBL/GenBank/DDBJ whole genome shotgun (WGS) entry which is preliminary data.</text>
</comment>
<gene>
    <name evidence="9" type="ORF">PHLCEN_2v12952</name>
</gene>
<dbReference type="InterPro" id="IPR051371">
    <property type="entry name" value="Ras_palmitoyltransferase"/>
</dbReference>
<dbReference type="PANTHER" id="PTHR13254">
    <property type="entry name" value="GOLGI AUTOANTIGEN, GOLGIN SUBFAMILY A, 7"/>
    <property type="match status" value="1"/>
</dbReference>
<name>A0A2R6NFI3_9APHY</name>
<keyword evidence="5" id="KW-0256">Endoplasmic reticulum</keyword>
<evidence type="ECO:0000256" key="7">
    <source>
        <dbReference type="SAM" id="MobiDB-lite"/>
    </source>
</evidence>
<feature type="domain" description="Golgin subfamily A member 7/ERF4" evidence="8">
    <location>
        <begin position="336"/>
        <end position="467"/>
    </location>
</feature>